<dbReference type="PANTHER" id="PTHR24305">
    <property type="entry name" value="CYTOCHROME P450"/>
    <property type="match status" value="1"/>
</dbReference>
<evidence type="ECO:0000256" key="7">
    <source>
        <dbReference type="PIRSR" id="PIRSR602401-1"/>
    </source>
</evidence>
<name>A0AAN7YA61_9EURO</name>
<evidence type="ECO:0000313" key="9">
    <source>
        <dbReference type="EMBL" id="KAK5091017.1"/>
    </source>
</evidence>
<dbReference type="Gene3D" id="1.10.630.10">
    <property type="entry name" value="Cytochrome P450"/>
    <property type="match status" value="1"/>
</dbReference>
<evidence type="ECO:0000256" key="5">
    <source>
        <dbReference type="ARBA" id="ARBA00023004"/>
    </source>
</evidence>
<keyword evidence="5 7" id="KW-0408">Iron</keyword>
<keyword evidence="7 8" id="KW-0349">Heme</keyword>
<dbReference type="GO" id="GO:0005506">
    <property type="term" value="F:iron ion binding"/>
    <property type="evidence" value="ECO:0007669"/>
    <property type="project" value="InterPro"/>
</dbReference>
<evidence type="ECO:0000313" key="10">
    <source>
        <dbReference type="Proteomes" id="UP001309876"/>
    </source>
</evidence>
<dbReference type="PRINTS" id="PR00385">
    <property type="entry name" value="P450"/>
</dbReference>
<keyword evidence="4 8" id="KW-0560">Oxidoreductase</keyword>
<dbReference type="InterPro" id="IPR002401">
    <property type="entry name" value="Cyt_P450_E_grp-I"/>
</dbReference>
<dbReference type="InterPro" id="IPR017972">
    <property type="entry name" value="Cyt_P450_CS"/>
</dbReference>
<evidence type="ECO:0008006" key="11">
    <source>
        <dbReference type="Google" id="ProtNLM"/>
    </source>
</evidence>
<evidence type="ECO:0000256" key="6">
    <source>
        <dbReference type="ARBA" id="ARBA00023033"/>
    </source>
</evidence>
<accession>A0AAN7YA61</accession>
<evidence type="ECO:0000256" key="2">
    <source>
        <dbReference type="ARBA" id="ARBA00010617"/>
    </source>
</evidence>
<feature type="binding site" description="axial binding residue" evidence="7">
    <location>
        <position position="461"/>
    </location>
    <ligand>
        <name>heme</name>
        <dbReference type="ChEBI" id="CHEBI:30413"/>
    </ligand>
    <ligandPart>
        <name>Fe</name>
        <dbReference type="ChEBI" id="CHEBI:18248"/>
    </ligandPart>
</feature>
<dbReference type="Proteomes" id="UP001309876">
    <property type="component" value="Unassembled WGS sequence"/>
</dbReference>
<gene>
    <name evidence="9" type="ORF">LTR05_001197</name>
</gene>
<dbReference type="CDD" id="cd11060">
    <property type="entry name" value="CYP57A1-like"/>
    <property type="match status" value="1"/>
</dbReference>
<dbReference type="SUPFAM" id="SSF48264">
    <property type="entry name" value="Cytochrome P450"/>
    <property type="match status" value="1"/>
</dbReference>
<keyword evidence="6 8" id="KW-0503">Monooxygenase</keyword>
<dbReference type="PRINTS" id="PR00463">
    <property type="entry name" value="EP450I"/>
</dbReference>
<evidence type="ECO:0000256" key="8">
    <source>
        <dbReference type="RuleBase" id="RU000461"/>
    </source>
</evidence>
<dbReference type="InterPro" id="IPR036396">
    <property type="entry name" value="Cyt_P450_sf"/>
</dbReference>
<evidence type="ECO:0000256" key="3">
    <source>
        <dbReference type="ARBA" id="ARBA00022723"/>
    </source>
</evidence>
<dbReference type="InterPro" id="IPR050121">
    <property type="entry name" value="Cytochrome_P450_monoxygenase"/>
</dbReference>
<dbReference type="InterPro" id="IPR001128">
    <property type="entry name" value="Cyt_P450"/>
</dbReference>
<keyword evidence="10" id="KW-1185">Reference proteome</keyword>
<dbReference type="FunFam" id="1.10.630.10:FF:000050">
    <property type="entry name" value="Cytochrome P450 monooxygenase"/>
    <property type="match status" value="1"/>
</dbReference>
<dbReference type="PROSITE" id="PS00086">
    <property type="entry name" value="CYTOCHROME_P450"/>
    <property type="match status" value="1"/>
</dbReference>
<dbReference type="PANTHER" id="PTHR24305:SF188">
    <property type="entry name" value="P450, PUTATIVE (EUROFUNG)-RELATED"/>
    <property type="match status" value="1"/>
</dbReference>
<dbReference type="EMBL" id="JAVRRJ010000001">
    <property type="protein sequence ID" value="KAK5091017.1"/>
    <property type="molecule type" value="Genomic_DNA"/>
</dbReference>
<keyword evidence="3 7" id="KW-0479">Metal-binding</keyword>
<comment type="caution">
    <text evidence="9">The sequence shown here is derived from an EMBL/GenBank/DDBJ whole genome shotgun (WGS) entry which is preliminary data.</text>
</comment>
<dbReference type="AlphaFoldDB" id="A0AAN7YA61"/>
<dbReference type="GO" id="GO:0020037">
    <property type="term" value="F:heme binding"/>
    <property type="evidence" value="ECO:0007669"/>
    <property type="project" value="InterPro"/>
</dbReference>
<dbReference type="Pfam" id="PF00067">
    <property type="entry name" value="p450"/>
    <property type="match status" value="1"/>
</dbReference>
<reference evidence="9 10" key="1">
    <citation type="submission" date="2023-08" db="EMBL/GenBank/DDBJ databases">
        <title>Black Yeasts Isolated from many extreme environments.</title>
        <authorList>
            <person name="Coleine C."/>
            <person name="Stajich J.E."/>
            <person name="Selbmann L."/>
        </authorList>
    </citation>
    <scope>NUCLEOTIDE SEQUENCE [LARGE SCALE GENOMIC DNA]</scope>
    <source>
        <strain evidence="9 10">CCFEE 5910</strain>
    </source>
</reference>
<dbReference type="GO" id="GO:0016705">
    <property type="term" value="F:oxidoreductase activity, acting on paired donors, with incorporation or reduction of molecular oxygen"/>
    <property type="evidence" value="ECO:0007669"/>
    <property type="project" value="InterPro"/>
</dbReference>
<organism evidence="9 10">
    <name type="scientific">Lithohypha guttulata</name>
    <dbReference type="NCBI Taxonomy" id="1690604"/>
    <lineage>
        <taxon>Eukaryota</taxon>
        <taxon>Fungi</taxon>
        <taxon>Dikarya</taxon>
        <taxon>Ascomycota</taxon>
        <taxon>Pezizomycotina</taxon>
        <taxon>Eurotiomycetes</taxon>
        <taxon>Chaetothyriomycetidae</taxon>
        <taxon>Chaetothyriales</taxon>
        <taxon>Trichomeriaceae</taxon>
        <taxon>Lithohypha</taxon>
    </lineage>
</organism>
<protein>
    <recommendedName>
        <fullName evidence="11">Cytochrome P450</fullName>
    </recommendedName>
</protein>
<evidence type="ECO:0000256" key="1">
    <source>
        <dbReference type="ARBA" id="ARBA00001971"/>
    </source>
</evidence>
<evidence type="ECO:0000256" key="4">
    <source>
        <dbReference type="ARBA" id="ARBA00023002"/>
    </source>
</evidence>
<proteinExistence type="inferred from homology"/>
<comment type="similarity">
    <text evidence="2 8">Belongs to the cytochrome P450 family.</text>
</comment>
<comment type="cofactor">
    <cofactor evidence="1 7">
        <name>heme</name>
        <dbReference type="ChEBI" id="CHEBI:30413"/>
    </cofactor>
</comment>
<sequence>MHTLIFSYAVLAAITLRLIYTIFTAATTPTRHIPGPFLARFTRLWYFRSVYRGTAEKDNIALHRKYARNGQFYAPVVRLGPNLFSIIEPDKQVYGISSKMRKSAWYEGWKHPSPDRWTMFPDQDIQRHAETRKKFQHLYSLSSLKSYEGYVDDCMRIFQARLRELATEGRYIDMGHWFQCYAFDVIGAITYSKRFGFLDAGRDIDGIIEALDKNMPYSTLVGIYAWLHPYLYKVMEKLPGSGAASRTKLMKFAQQNKAKREAQREAWDLEGKGVEEKEEGQPEDFLEKMLDMKRDQKKGVTDYHCQIMGLSNIIAGSDTTAVSLSSVLYHLIKTPRVMQKLRDEVKSAEEQARLAPDTVSFAVSQEMPYLQACIKEALRVHPAVGLPLWRVVNQGGAEINGEYMPAGSEVGINAWVVHNDRDIWGADVNEYRPERWLEADAERLKKMEQYYLPFGLGARTCIGRHISYLEMTKLVPQIVRTFDFELQHPNPEWKCLNYWFVKPANFYVRVKMLEKEG</sequence>
<dbReference type="GO" id="GO:0004497">
    <property type="term" value="F:monooxygenase activity"/>
    <property type="evidence" value="ECO:0007669"/>
    <property type="project" value="UniProtKB-KW"/>
</dbReference>